<dbReference type="GO" id="GO:0030170">
    <property type="term" value="F:pyridoxal phosphate binding"/>
    <property type="evidence" value="ECO:0007669"/>
    <property type="project" value="InterPro"/>
</dbReference>
<sequence length="496" mass="55642">MGQKGPGLVKQVFIVWKPDRRSPTPIYLQIADRLQHLINQGEYSPGSPLPSERKLAELYGVNRSTIVQAYTELRAHGFIESRPGSKTRVSLHRGRKDQTLPPEWHRYAENGIFLPNTPFLRHIREALAQNPSIIDFASGKLSLNLSPVQEINEIMRNCIYQPEPENDSILGFPPLRRALSAFLRKYRGIDASPDSILITSGSQQALYLITQCLLSPGDAVAVESPSYALSLSMFQSAGLRMYRLPVDEHGVRPEGLRTLQKKYRIQMLFVNPNFQNPTGTLLQQERKRLLLETAGKLRLPIVEDDQFSLTAYDINSPAPLKAESDAVNTLYIGSFSKIAASGLRIGWIVAPSSVIKRLADARRQMDLGFSVIPQQIAAEFMESRYFDPHMDKLRQELIRKRDKAAEALRKHLGDLVEFTVPQGGLHLWCKIVPEVTDSRLLDEALRQGVAFVPGSVYGAEAGYMRLTYARPGAYDIEPGIIRLASAVRNAVTYKKI</sequence>
<dbReference type="Gene3D" id="3.40.640.10">
    <property type="entry name" value="Type I PLP-dependent aspartate aminotransferase-like (Major domain)"/>
    <property type="match status" value="1"/>
</dbReference>
<dbReference type="Pfam" id="PF00155">
    <property type="entry name" value="Aminotran_1_2"/>
    <property type="match status" value="1"/>
</dbReference>
<dbReference type="Proteomes" id="UP000092573">
    <property type="component" value="Chromosome"/>
</dbReference>
<evidence type="ECO:0000256" key="2">
    <source>
        <dbReference type="ARBA" id="ARBA00005384"/>
    </source>
</evidence>
<organism evidence="9 10">
    <name type="scientific">Paenibacillus yonginensis</name>
    <dbReference type="NCBI Taxonomy" id="1462996"/>
    <lineage>
        <taxon>Bacteria</taxon>
        <taxon>Bacillati</taxon>
        <taxon>Bacillota</taxon>
        <taxon>Bacilli</taxon>
        <taxon>Bacillales</taxon>
        <taxon>Paenibacillaceae</taxon>
        <taxon>Paenibacillus</taxon>
    </lineage>
</organism>
<feature type="domain" description="HTH gntR-type" evidence="8">
    <location>
        <begin position="24"/>
        <end position="92"/>
    </location>
</feature>
<protein>
    <submittedName>
        <fullName evidence="9">GntR family transcriptional regulator</fullName>
    </submittedName>
</protein>
<dbReference type="PANTHER" id="PTHR46577:SF1">
    <property type="entry name" value="HTH-TYPE TRANSCRIPTIONAL REGULATORY PROTEIN GABR"/>
    <property type="match status" value="1"/>
</dbReference>
<dbReference type="Gene3D" id="3.90.1150.10">
    <property type="entry name" value="Aspartate Aminotransferase, domain 1"/>
    <property type="match status" value="1"/>
</dbReference>
<dbReference type="Pfam" id="PF00392">
    <property type="entry name" value="GntR"/>
    <property type="match status" value="1"/>
</dbReference>
<keyword evidence="5" id="KW-0805">Transcription regulation</keyword>
<proteinExistence type="inferred from homology"/>
<dbReference type="CDD" id="cd07377">
    <property type="entry name" value="WHTH_GntR"/>
    <property type="match status" value="1"/>
</dbReference>
<keyword evidence="3" id="KW-0032">Aminotransferase</keyword>
<reference evidence="9 10" key="1">
    <citation type="submission" date="2016-01" db="EMBL/GenBank/DDBJ databases">
        <title>Complete Genome Sequence of Paenibacillus yonginensis DCY84, a novel Plant Growth-Promoting Bacteria with Elicitation of Induced Systemic Resistance.</title>
        <authorList>
            <person name="Kim Y.J."/>
            <person name="Yang D.C."/>
            <person name="Sukweenadhi J."/>
        </authorList>
    </citation>
    <scope>NUCLEOTIDE SEQUENCE [LARGE SCALE GENOMIC DNA]</scope>
    <source>
        <strain evidence="9 10">DCY84</strain>
    </source>
</reference>
<keyword evidence="7" id="KW-0804">Transcription</keyword>
<keyword evidence="10" id="KW-1185">Reference proteome</keyword>
<dbReference type="STRING" id="1462996.AWM70_21185"/>
<dbReference type="InterPro" id="IPR000524">
    <property type="entry name" value="Tscrpt_reg_HTH_GntR"/>
</dbReference>
<dbReference type="InterPro" id="IPR015424">
    <property type="entry name" value="PyrdxlP-dep_Trfase"/>
</dbReference>
<dbReference type="InterPro" id="IPR015422">
    <property type="entry name" value="PyrdxlP-dep_Trfase_small"/>
</dbReference>
<keyword evidence="4" id="KW-0663">Pyridoxal phosphate</keyword>
<name>A0A1B1N7F0_9BACL</name>
<dbReference type="PANTHER" id="PTHR46577">
    <property type="entry name" value="HTH-TYPE TRANSCRIPTIONAL REGULATORY PROTEIN GABR"/>
    <property type="match status" value="1"/>
</dbReference>
<evidence type="ECO:0000256" key="7">
    <source>
        <dbReference type="ARBA" id="ARBA00023163"/>
    </source>
</evidence>
<evidence type="ECO:0000256" key="5">
    <source>
        <dbReference type="ARBA" id="ARBA00023015"/>
    </source>
</evidence>
<keyword evidence="6" id="KW-0238">DNA-binding</keyword>
<dbReference type="InterPro" id="IPR036388">
    <property type="entry name" value="WH-like_DNA-bd_sf"/>
</dbReference>
<evidence type="ECO:0000256" key="4">
    <source>
        <dbReference type="ARBA" id="ARBA00022898"/>
    </source>
</evidence>
<dbReference type="InterPro" id="IPR051446">
    <property type="entry name" value="HTH_trans_reg/aminotransferase"/>
</dbReference>
<evidence type="ECO:0000313" key="9">
    <source>
        <dbReference type="EMBL" id="ANS77369.1"/>
    </source>
</evidence>
<dbReference type="SUPFAM" id="SSF46785">
    <property type="entry name" value="Winged helix' DNA-binding domain"/>
    <property type="match status" value="1"/>
</dbReference>
<evidence type="ECO:0000313" key="10">
    <source>
        <dbReference type="Proteomes" id="UP000092573"/>
    </source>
</evidence>
<dbReference type="PRINTS" id="PR00035">
    <property type="entry name" value="HTHGNTR"/>
</dbReference>
<dbReference type="GO" id="GO:0008483">
    <property type="term" value="F:transaminase activity"/>
    <property type="evidence" value="ECO:0007669"/>
    <property type="project" value="UniProtKB-KW"/>
</dbReference>
<dbReference type="EMBL" id="CP014167">
    <property type="protein sequence ID" value="ANS77369.1"/>
    <property type="molecule type" value="Genomic_DNA"/>
</dbReference>
<dbReference type="SUPFAM" id="SSF53383">
    <property type="entry name" value="PLP-dependent transferases"/>
    <property type="match status" value="1"/>
</dbReference>
<gene>
    <name evidence="9" type="ORF">AWM70_21185</name>
</gene>
<evidence type="ECO:0000256" key="3">
    <source>
        <dbReference type="ARBA" id="ARBA00022576"/>
    </source>
</evidence>
<evidence type="ECO:0000259" key="8">
    <source>
        <dbReference type="PROSITE" id="PS50949"/>
    </source>
</evidence>
<dbReference type="InterPro" id="IPR004839">
    <property type="entry name" value="Aminotransferase_I/II_large"/>
</dbReference>
<dbReference type="KEGG" id="pyg:AWM70_21185"/>
<comment type="similarity">
    <text evidence="2">In the C-terminal section; belongs to the class-I pyridoxal-phosphate-dependent aminotransferase family.</text>
</comment>
<dbReference type="CDD" id="cd00609">
    <property type="entry name" value="AAT_like"/>
    <property type="match status" value="1"/>
</dbReference>
<evidence type="ECO:0000256" key="1">
    <source>
        <dbReference type="ARBA" id="ARBA00001933"/>
    </source>
</evidence>
<accession>A0A1B1N7F0</accession>
<dbReference type="InterPro" id="IPR015421">
    <property type="entry name" value="PyrdxlP-dep_Trfase_major"/>
</dbReference>
<evidence type="ECO:0000256" key="6">
    <source>
        <dbReference type="ARBA" id="ARBA00023125"/>
    </source>
</evidence>
<dbReference type="GO" id="GO:0003677">
    <property type="term" value="F:DNA binding"/>
    <property type="evidence" value="ECO:0007669"/>
    <property type="project" value="UniProtKB-KW"/>
</dbReference>
<dbReference type="PROSITE" id="PS50949">
    <property type="entry name" value="HTH_GNTR"/>
    <property type="match status" value="1"/>
</dbReference>
<dbReference type="GO" id="GO:0003700">
    <property type="term" value="F:DNA-binding transcription factor activity"/>
    <property type="evidence" value="ECO:0007669"/>
    <property type="project" value="InterPro"/>
</dbReference>
<dbReference type="SMART" id="SM00345">
    <property type="entry name" value="HTH_GNTR"/>
    <property type="match status" value="1"/>
</dbReference>
<comment type="cofactor">
    <cofactor evidence="1">
        <name>pyridoxal 5'-phosphate</name>
        <dbReference type="ChEBI" id="CHEBI:597326"/>
    </cofactor>
</comment>
<dbReference type="Gene3D" id="1.10.10.10">
    <property type="entry name" value="Winged helix-like DNA-binding domain superfamily/Winged helix DNA-binding domain"/>
    <property type="match status" value="1"/>
</dbReference>
<keyword evidence="3" id="KW-0808">Transferase</keyword>
<dbReference type="InterPro" id="IPR036390">
    <property type="entry name" value="WH_DNA-bd_sf"/>
</dbReference>
<dbReference type="AlphaFoldDB" id="A0A1B1N7F0"/>